<organism evidence="1 2">
    <name type="scientific">Rhodococcus jostii (strain RHA1)</name>
    <dbReference type="NCBI Taxonomy" id="101510"/>
    <lineage>
        <taxon>Bacteria</taxon>
        <taxon>Bacillati</taxon>
        <taxon>Actinomycetota</taxon>
        <taxon>Actinomycetes</taxon>
        <taxon>Mycobacteriales</taxon>
        <taxon>Nocardiaceae</taxon>
        <taxon>Rhodococcus</taxon>
    </lineage>
</organism>
<dbReference type="HOGENOM" id="CLU_1585227_0_0_11"/>
<proteinExistence type="predicted"/>
<dbReference type="OrthoDB" id="9893038at2"/>
<gene>
    <name evidence="1" type="ordered locus">RHA1_ro00758</name>
</gene>
<dbReference type="EMBL" id="CP000431">
    <property type="protein sequence ID" value="ABG92593.1"/>
    <property type="molecule type" value="Genomic_DNA"/>
</dbReference>
<protein>
    <submittedName>
        <fullName evidence="1">Uncharacterized protein</fullName>
    </submittedName>
</protein>
<reference evidence="2" key="1">
    <citation type="journal article" date="2006" name="Proc. Natl. Acad. Sci. U.S.A.">
        <title>The complete genome of Rhodococcus sp. RHA1 provides insights into a catabolic powerhouse.</title>
        <authorList>
            <person name="McLeod M.P."/>
            <person name="Warren R.L."/>
            <person name="Hsiao W.W.L."/>
            <person name="Araki N."/>
            <person name="Myhre M."/>
            <person name="Fernandes C."/>
            <person name="Miyazawa D."/>
            <person name="Wong W."/>
            <person name="Lillquist A.L."/>
            <person name="Wang D."/>
            <person name="Dosanjh M."/>
            <person name="Hara H."/>
            <person name="Petrescu A."/>
            <person name="Morin R.D."/>
            <person name="Yang G."/>
            <person name="Stott J.M."/>
            <person name="Schein J.E."/>
            <person name="Shin H."/>
            <person name="Smailus D."/>
            <person name="Siddiqui A.S."/>
            <person name="Marra M.A."/>
            <person name="Jones S.J.M."/>
            <person name="Holt R."/>
            <person name="Brinkman F.S.L."/>
            <person name="Miyauchi K."/>
            <person name="Fukuda M."/>
            <person name="Davies J.E."/>
            <person name="Mohn W.W."/>
            <person name="Eltis L.D."/>
        </authorList>
    </citation>
    <scope>NUCLEOTIDE SEQUENCE [LARGE SCALE GENOMIC DNA]</scope>
    <source>
        <strain evidence="2">RHA1</strain>
    </source>
</reference>
<name>Q0SIP3_RHOJR</name>
<accession>Q0SIP3</accession>
<dbReference type="KEGG" id="rha:RHA1_ro00758"/>
<dbReference type="Proteomes" id="UP000008710">
    <property type="component" value="Chromosome"/>
</dbReference>
<evidence type="ECO:0000313" key="1">
    <source>
        <dbReference type="EMBL" id="ABG92593.1"/>
    </source>
</evidence>
<sequence>MSNSLLHGEVLVTDHLNVGNHLALVIDEDRDRLKSMKRTFSSGAPENTVFLVDASEGRALITSVDEILSLHRGPGKVVVFLRADPASWTTAAVLAGIRHHARFERVDVVVVAAGTPDTLPVQITDFPGLRMVPPGRHSCDLVVRFLEAHLNDSAGTERGRTRAIDHTR</sequence>
<dbReference type="PATRIC" id="fig|101510.16.peg.775"/>
<evidence type="ECO:0000313" key="2">
    <source>
        <dbReference type="Proteomes" id="UP000008710"/>
    </source>
</evidence>
<dbReference type="AlphaFoldDB" id="Q0SIP3"/>